<organism evidence="1 2">
    <name type="scientific">Bifidobacterium oedipodis</name>
    <dbReference type="NCBI Taxonomy" id="2675322"/>
    <lineage>
        <taxon>Bacteria</taxon>
        <taxon>Bacillati</taxon>
        <taxon>Actinomycetota</taxon>
        <taxon>Actinomycetes</taxon>
        <taxon>Bifidobacteriales</taxon>
        <taxon>Bifidobacteriaceae</taxon>
        <taxon>Bifidobacterium</taxon>
    </lineage>
</organism>
<dbReference type="RefSeq" id="WP_205832658.1">
    <property type="nucleotide sequence ID" value="NZ_JAAIII010000001.1"/>
</dbReference>
<sequence>MLNGLPRGTVRLMAHHYEWDEEAKRTIEDLRHILGNAAIDIQHIGSTAIPSICAKPIIDIVIGVEKVAVIARYAQPLENNGYIIRGEDVQEQLLLVKGDFEQDTRTHHIHVVKWNGEAWNNYINLRDYLNAFPEKAAAYGGLKQQLAIRFPQDRMQYTNGKQSMINELLEEAKLWRAQQSCHA</sequence>
<proteinExistence type="predicted"/>
<gene>
    <name evidence="1" type="ORF">G1C95_0387</name>
</gene>
<evidence type="ECO:0000313" key="2">
    <source>
        <dbReference type="Proteomes" id="UP000532194"/>
    </source>
</evidence>
<dbReference type="InterPro" id="IPR007344">
    <property type="entry name" value="GrpB/CoaE"/>
</dbReference>
<dbReference type="AlphaFoldDB" id="A0A7Y0EN32"/>
<reference evidence="1 2" key="1">
    <citation type="submission" date="2020-02" db="EMBL/GenBank/DDBJ databases">
        <title>Characterization of phylogenetic diversity of novel bifidobacterial species isolated in Czech ZOOs.</title>
        <authorList>
            <person name="Lugli G.A."/>
            <person name="Vera N.B."/>
            <person name="Ventura M."/>
        </authorList>
    </citation>
    <scope>NUCLEOTIDE SEQUENCE [LARGE SCALE GENOMIC DNA]</scope>
    <source>
        <strain evidence="1 2">DSM 109957</strain>
    </source>
</reference>
<dbReference type="PANTHER" id="PTHR34822">
    <property type="entry name" value="GRPB DOMAIN PROTEIN (AFU_ORTHOLOGUE AFUA_1G01530)"/>
    <property type="match status" value="1"/>
</dbReference>
<name>A0A7Y0EN32_9BIFI</name>
<dbReference type="Pfam" id="PF04229">
    <property type="entry name" value="GrpB"/>
    <property type="match status" value="1"/>
</dbReference>
<evidence type="ECO:0000313" key="1">
    <source>
        <dbReference type="EMBL" id="NMM93202.1"/>
    </source>
</evidence>
<keyword evidence="2" id="KW-1185">Reference proteome</keyword>
<protein>
    <submittedName>
        <fullName evidence="1">GrpB protein</fullName>
    </submittedName>
</protein>
<dbReference type="Proteomes" id="UP000532194">
    <property type="component" value="Unassembled WGS sequence"/>
</dbReference>
<dbReference type="EMBL" id="JAAIII010000001">
    <property type="protein sequence ID" value="NMM93202.1"/>
    <property type="molecule type" value="Genomic_DNA"/>
</dbReference>
<dbReference type="InterPro" id="IPR043519">
    <property type="entry name" value="NT_sf"/>
</dbReference>
<comment type="caution">
    <text evidence="1">The sequence shown here is derived from an EMBL/GenBank/DDBJ whole genome shotgun (WGS) entry which is preliminary data.</text>
</comment>
<dbReference type="SUPFAM" id="SSF81301">
    <property type="entry name" value="Nucleotidyltransferase"/>
    <property type="match status" value="1"/>
</dbReference>
<accession>A0A7Y0EN32</accession>
<dbReference type="Gene3D" id="3.30.460.10">
    <property type="entry name" value="Beta Polymerase, domain 2"/>
    <property type="match status" value="1"/>
</dbReference>
<dbReference type="PANTHER" id="PTHR34822:SF1">
    <property type="entry name" value="GRPB FAMILY PROTEIN"/>
    <property type="match status" value="1"/>
</dbReference>